<dbReference type="Pfam" id="PF00849">
    <property type="entry name" value="PseudoU_synth_2"/>
    <property type="match status" value="1"/>
</dbReference>
<dbReference type="GO" id="GO:0120159">
    <property type="term" value="F:rRNA pseudouridine synthase activity"/>
    <property type="evidence" value="ECO:0007669"/>
    <property type="project" value="UniProtKB-ARBA"/>
</dbReference>
<dbReference type="Proteomes" id="UP000769766">
    <property type="component" value="Unassembled WGS sequence"/>
</dbReference>
<dbReference type="CDD" id="cd02870">
    <property type="entry name" value="PseudoU_synth_RsuA_like"/>
    <property type="match status" value="1"/>
</dbReference>
<evidence type="ECO:0000256" key="3">
    <source>
        <dbReference type="PROSITE-ProRule" id="PRU00182"/>
    </source>
</evidence>
<dbReference type="InterPro" id="IPR018496">
    <property type="entry name" value="PsdUridine_synth_RsuA/RluB_CS"/>
</dbReference>
<feature type="domain" description="RNA-binding S4" evidence="5">
    <location>
        <begin position="12"/>
        <end position="76"/>
    </location>
</feature>
<dbReference type="InterPro" id="IPR036986">
    <property type="entry name" value="S4_RNA-bd_sf"/>
</dbReference>
<proteinExistence type="inferred from homology"/>
<dbReference type="NCBIfam" id="TIGR00093">
    <property type="entry name" value="pseudouridine synthase"/>
    <property type="match status" value="1"/>
</dbReference>
<dbReference type="AlphaFoldDB" id="A0A932CNI0"/>
<keyword evidence="3" id="KW-0694">RNA-binding</keyword>
<dbReference type="InterPro" id="IPR020094">
    <property type="entry name" value="TruA/RsuA/RluB/E/F_N"/>
</dbReference>
<dbReference type="GO" id="GO:0003723">
    <property type="term" value="F:RNA binding"/>
    <property type="evidence" value="ECO:0007669"/>
    <property type="project" value="UniProtKB-KW"/>
</dbReference>
<comment type="caution">
    <text evidence="6">The sequence shown here is derived from an EMBL/GenBank/DDBJ whole genome shotgun (WGS) entry which is preliminary data.</text>
</comment>
<comment type="similarity">
    <text evidence="1 4">Belongs to the pseudouridine synthase RsuA family.</text>
</comment>
<dbReference type="Gene3D" id="3.30.70.1560">
    <property type="entry name" value="Alpha-L RNA-binding motif"/>
    <property type="match status" value="1"/>
</dbReference>
<dbReference type="InterPro" id="IPR006145">
    <property type="entry name" value="PsdUridine_synth_RsuA/RluA"/>
</dbReference>
<reference evidence="6" key="1">
    <citation type="submission" date="2020-07" db="EMBL/GenBank/DDBJ databases">
        <title>Huge and variable diversity of episymbiotic CPR bacteria and DPANN archaea in groundwater ecosystems.</title>
        <authorList>
            <person name="He C.Y."/>
            <person name="Keren R."/>
            <person name="Whittaker M."/>
            <person name="Farag I.F."/>
            <person name="Doudna J."/>
            <person name="Cate J.H.D."/>
            <person name="Banfield J.F."/>
        </authorList>
    </citation>
    <scope>NUCLEOTIDE SEQUENCE</scope>
    <source>
        <strain evidence="6">NC_groundwater_672_Ag_B-0.1um_62_36</strain>
    </source>
</reference>
<dbReference type="InterPro" id="IPR042092">
    <property type="entry name" value="PsdUridine_s_RsuA/RluB/E/F_cat"/>
</dbReference>
<evidence type="ECO:0000256" key="1">
    <source>
        <dbReference type="ARBA" id="ARBA00008348"/>
    </source>
</evidence>
<protein>
    <recommendedName>
        <fullName evidence="4">Pseudouridine synthase</fullName>
        <ecNumber evidence="4">5.4.99.-</ecNumber>
    </recommendedName>
</protein>
<dbReference type="PANTHER" id="PTHR47683">
    <property type="entry name" value="PSEUDOURIDINE SYNTHASE FAMILY PROTEIN-RELATED"/>
    <property type="match status" value="1"/>
</dbReference>
<dbReference type="InterPro" id="IPR020103">
    <property type="entry name" value="PsdUridine_synth_cat_dom_sf"/>
</dbReference>
<evidence type="ECO:0000256" key="2">
    <source>
        <dbReference type="ARBA" id="ARBA00023235"/>
    </source>
</evidence>
<name>A0A932CNI0_UNCTE</name>
<gene>
    <name evidence="6" type="ORF">HYY20_03375</name>
</gene>
<evidence type="ECO:0000313" key="7">
    <source>
        <dbReference type="Proteomes" id="UP000769766"/>
    </source>
</evidence>
<dbReference type="EC" id="5.4.99.-" evidence="4"/>
<dbReference type="EMBL" id="JACPRF010000102">
    <property type="protein sequence ID" value="MBI2875902.1"/>
    <property type="molecule type" value="Genomic_DNA"/>
</dbReference>
<dbReference type="FunFam" id="3.10.290.10:FF:000003">
    <property type="entry name" value="Pseudouridine synthase"/>
    <property type="match status" value="1"/>
</dbReference>
<dbReference type="InterPro" id="IPR050343">
    <property type="entry name" value="RsuA_PseudoU_synthase"/>
</dbReference>
<evidence type="ECO:0000259" key="5">
    <source>
        <dbReference type="SMART" id="SM00363"/>
    </source>
</evidence>
<dbReference type="SUPFAM" id="SSF55174">
    <property type="entry name" value="Alpha-L RNA-binding motif"/>
    <property type="match status" value="1"/>
</dbReference>
<accession>A0A932CNI0</accession>
<dbReference type="Pfam" id="PF01479">
    <property type="entry name" value="S4"/>
    <property type="match status" value="1"/>
</dbReference>
<dbReference type="InterPro" id="IPR002942">
    <property type="entry name" value="S4_RNA-bd"/>
</dbReference>
<dbReference type="SMART" id="SM00363">
    <property type="entry name" value="S4"/>
    <property type="match status" value="1"/>
</dbReference>
<dbReference type="PROSITE" id="PS50889">
    <property type="entry name" value="S4"/>
    <property type="match status" value="1"/>
</dbReference>
<dbReference type="InterPro" id="IPR000748">
    <property type="entry name" value="PsdUridine_synth_RsuA/RluB/E/F"/>
</dbReference>
<dbReference type="PANTHER" id="PTHR47683:SF2">
    <property type="entry name" value="RNA-BINDING S4 DOMAIN-CONTAINING PROTEIN"/>
    <property type="match status" value="1"/>
</dbReference>
<organism evidence="6 7">
    <name type="scientific">Tectimicrobiota bacterium</name>
    <dbReference type="NCBI Taxonomy" id="2528274"/>
    <lineage>
        <taxon>Bacteria</taxon>
        <taxon>Pseudomonadati</taxon>
        <taxon>Nitrospinota/Tectimicrobiota group</taxon>
        <taxon>Candidatus Tectimicrobiota</taxon>
    </lineage>
</organism>
<dbReference type="CDD" id="cd00165">
    <property type="entry name" value="S4"/>
    <property type="match status" value="1"/>
</dbReference>
<dbReference type="Gene3D" id="3.30.70.580">
    <property type="entry name" value="Pseudouridine synthase I, catalytic domain, N-terminal subdomain"/>
    <property type="match status" value="1"/>
</dbReference>
<dbReference type="Gene3D" id="3.10.290.10">
    <property type="entry name" value="RNA-binding S4 domain"/>
    <property type="match status" value="1"/>
</dbReference>
<evidence type="ECO:0000256" key="4">
    <source>
        <dbReference type="RuleBase" id="RU003887"/>
    </source>
</evidence>
<dbReference type="PROSITE" id="PS01149">
    <property type="entry name" value="PSI_RSU"/>
    <property type="match status" value="1"/>
</dbReference>
<dbReference type="SUPFAM" id="SSF55120">
    <property type="entry name" value="Pseudouridine synthase"/>
    <property type="match status" value="1"/>
</dbReference>
<dbReference type="GO" id="GO:0000455">
    <property type="term" value="P:enzyme-directed rRNA pseudouridine synthesis"/>
    <property type="evidence" value="ECO:0007669"/>
    <property type="project" value="UniProtKB-ARBA"/>
</dbReference>
<keyword evidence="2 4" id="KW-0413">Isomerase</keyword>
<sequence length="256" mass="29073">MRERESSESEGIRLQKILSQAGVASRRKAEQMILEGRVTMNGQVVHSLGTKADPLRDKIKVDGKLLQASEPKAYLVLYKPRGYLTSMATEEERPTIAQLLKGVKVRVFPVGRLDYDAEGLLLLTNDGELALTLSHPRYEIPRKYLVKVRGVPTPEKLKEMKQGLRLEDGWASAVATLKEATDQHNSWVEILVREGRSHLVKRLCQRIGHPVQRLKRIQYASLTLEGLKPGTYRFLTSEEIQRLQELAARKRKLTKS</sequence>
<evidence type="ECO:0000313" key="6">
    <source>
        <dbReference type="EMBL" id="MBI2875902.1"/>
    </source>
</evidence>